<dbReference type="PANTHER" id="PTHR19303">
    <property type="entry name" value="TRANSPOSON"/>
    <property type="match status" value="1"/>
</dbReference>
<feature type="domain" description="DDE-1" evidence="1">
    <location>
        <begin position="141"/>
        <end position="261"/>
    </location>
</feature>
<dbReference type="Pfam" id="PF03184">
    <property type="entry name" value="DDE_1"/>
    <property type="match status" value="1"/>
</dbReference>
<evidence type="ECO:0000313" key="2">
    <source>
        <dbReference type="EMBL" id="GBM73678.1"/>
    </source>
</evidence>
<accession>A0A4Y2I7M1</accession>
<dbReference type="EMBL" id="BGPR01002453">
    <property type="protein sequence ID" value="GBM73678.1"/>
    <property type="molecule type" value="Genomic_DNA"/>
</dbReference>
<protein>
    <recommendedName>
        <fullName evidence="1">DDE-1 domain-containing protein</fullName>
    </recommendedName>
</protein>
<dbReference type="AlphaFoldDB" id="A0A4Y2I7M1"/>
<sequence>MLQQYLMKASDIYFGLSPKEVKRFAYTYAVACKINIPKSWTEHEMAGSDWFSAFLKRHPKLSIRSPQATSISHAISFNELNVDLFFENLCEVLNRLNVGPADIWNVDETGVTTVQKPNKTVARRGFFQIGRMTSSERGSLVTMAFAVNATENSVPPYFIFPRKKYHAHFVRDGPFGCDGDVHPSGWMTESSFLKYMKHFVCNVKCSKENPCLVLIDNHNSHLSSDVLDYCKNYGITLLSFPLHCSHRLQPLDRSVFVPLKIHQLSLQ</sequence>
<dbReference type="PANTHER" id="PTHR19303:SF74">
    <property type="entry name" value="POGO TRANSPOSABLE ELEMENT WITH KRAB DOMAIN"/>
    <property type="match status" value="1"/>
</dbReference>
<dbReference type="Proteomes" id="UP000499080">
    <property type="component" value="Unassembled WGS sequence"/>
</dbReference>
<comment type="caution">
    <text evidence="2">The sequence shown here is derived from an EMBL/GenBank/DDBJ whole genome shotgun (WGS) entry which is preliminary data.</text>
</comment>
<reference evidence="2 3" key="1">
    <citation type="journal article" date="2019" name="Sci. Rep.">
        <title>Orb-weaving spider Araneus ventricosus genome elucidates the spidroin gene catalogue.</title>
        <authorList>
            <person name="Kono N."/>
            <person name="Nakamura H."/>
            <person name="Ohtoshi R."/>
            <person name="Moran D.A.P."/>
            <person name="Shinohara A."/>
            <person name="Yoshida Y."/>
            <person name="Fujiwara M."/>
            <person name="Mori M."/>
            <person name="Tomita M."/>
            <person name="Arakawa K."/>
        </authorList>
    </citation>
    <scope>NUCLEOTIDE SEQUENCE [LARGE SCALE GENOMIC DNA]</scope>
</reference>
<gene>
    <name evidence="2" type="ORF">AVEN_177731_1</name>
</gene>
<dbReference type="InterPro" id="IPR004875">
    <property type="entry name" value="DDE_SF_endonuclease_dom"/>
</dbReference>
<dbReference type="GO" id="GO:0005634">
    <property type="term" value="C:nucleus"/>
    <property type="evidence" value="ECO:0007669"/>
    <property type="project" value="TreeGrafter"/>
</dbReference>
<keyword evidence="3" id="KW-1185">Reference proteome</keyword>
<organism evidence="2 3">
    <name type="scientific">Araneus ventricosus</name>
    <name type="common">Orbweaver spider</name>
    <name type="synonym">Epeira ventricosa</name>
    <dbReference type="NCBI Taxonomy" id="182803"/>
    <lineage>
        <taxon>Eukaryota</taxon>
        <taxon>Metazoa</taxon>
        <taxon>Ecdysozoa</taxon>
        <taxon>Arthropoda</taxon>
        <taxon>Chelicerata</taxon>
        <taxon>Arachnida</taxon>
        <taxon>Araneae</taxon>
        <taxon>Araneomorphae</taxon>
        <taxon>Entelegynae</taxon>
        <taxon>Araneoidea</taxon>
        <taxon>Araneidae</taxon>
        <taxon>Araneus</taxon>
    </lineage>
</organism>
<name>A0A4Y2I7M1_ARAVE</name>
<proteinExistence type="predicted"/>
<dbReference type="InterPro" id="IPR050863">
    <property type="entry name" value="CenT-Element_Derived"/>
</dbReference>
<evidence type="ECO:0000259" key="1">
    <source>
        <dbReference type="Pfam" id="PF03184"/>
    </source>
</evidence>
<dbReference type="OrthoDB" id="4327074at2759"/>
<dbReference type="GO" id="GO:0003677">
    <property type="term" value="F:DNA binding"/>
    <property type="evidence" value="ECO:0007669"/>
    <property type="project" value="TreeGrafter"/>
</dbReference>
<evidence type="ECO:0000313" key="3">
    <source>
        <dbReference type="Proteomes" id="UP000499080"/>
    </source>
</evidence>